<dbReference type="Proteomes" id="UP000002026">
    <property type="component" value="Chromosome"/>
</dbReference>
<accession>C7N862</accession>
<keyword evidence="3" id="KW-0500">Molybdenum</keyword>
<evidence type="ECO:0000256" key="2">
    <source>
        <dbReference type="ARBA" id="ARBA00022485"/>
    </source>
</evidence>
<dbReference type="InterPro" id="IPR009010">
    <property type="entry name" value="Asp_de-COase-like_dom_sf"/>
</dbReference>
<proteinExistence type="inferred from homology"/>
<dbReference type="PROSITE" id="PS00198">
    <property type="entry name" value="4FE4S_FER_1"/>
    <property type="match status" value="1"/>
</dbReference>
<dbReference type="GO" id="GO:0016491">
    <property type="term" value="F:oxidoreductase activity"/>
    <property type="evidence" value="ECO:0007669"/>
    <property type="project" value="UniProtKB-KW"/>
</dbReference>
<sequence>MRPIGAFLIEGNEKKGEEEEDMAKSTVTRRGFMKAATAFSAAFAGAVAVGCTQTEEQPAETTAESTGEVEPIPDVEANDEIICSSCRACISNCGVLVHVRDGRVVKIEGDERDPMSKGAVCAKGLAAVQALYNPMRMKYPMKRAGERGENKWERISWQEAVDTIVDKLMEVYEKDPMQLVISTGGGGNPQFFGLHRFLQAFDGGNFFEPGCAQCYLPRMCTQPLLNGCNDTSISDSTVGEIYWTEAEPTCTVLWGADPSQSHVTSGGRAMVELRERGTKTVVIDPRFTPDAAKADVWLPIRPGTDVAMGLGWVNYIMSNNLYNEEWCKQWTNLPFLINEETKLLYHADELGLGEATDYVVWDQDANAPVAMPYPTDMSINFALDGEFDVDGKKSRTAYRAIWDVAEEWTLEKTAEITWCEAESIEAAVKMYVEGAPHSGIGIGVATDQYEQSAQAPEVVTIIESLMGNACHQGNTIQSRKNQSLGTYFLFPFNLFGPNELGPNEDTVNRRLGVIEHKGLNYWMASHIPTVMNAAATGEPYQPQVWIDRSGNKLAMVGDATTFRESMMNIPFIVHMGLNISTTSVELADIILPTAEWLETAYGADRCNVWFIRRDIVHLFEHIDETFIWAMFVAALADRGHEKCQKTYDPELCGPAGPYWRTYDDYKAYLAGFMSNSFGEQWTWEEACEKLPAEFTTLEDWITSSYESYEKEGEDGLPAGFATNSRRMEPYAEAMTIAGRTGGPKGGDWWDGYVLPPASVDYEPVPHYVEPAESPLDDEEYPFVLTEGRVPMYHHGTLRNVPWLREMYPVPRTWINPATAAEIGVADGDWVNVESRRGKIYGQALLTEGVAPKVIYQERFWNPELLDSDDPSQAWKLMNVNILTKNDAPYNPEFGTYTLRGFTVNVTKADSAPEGIWMNPKDFEPWLPEYTEETGGGYAVYDA</sequence>
<keyword evidence="8" id="KW-0411">Iron-sulfur</keyword>
<keyword evidence="7" id="KW-0408">Iron</keyword>
<keyword evidence="5" id="KW-0732">Signal</keyword>
<dbReference type="GO" id="GO:0046872">
    <property type="term" value="F:metal ion binding"/>
    <property type="evidence" value="ECO:0007669"/>
    <property type="project" value="UniProtKB-KW"/>
</dbReference>
<evidence type="ECO:0000256" key="8">
    <source>
        <dbReference type="ARBA" id="ARBA00023014"/>
    </source>
</evidence>
<dbReference type="eggNOG" id="COG0243">
    <property type="taxonomic scope" value="Bacteria"/>
</dbReference>
<dbReference type="InterPro" id="IPR006657">
    <property type="entry name" value="MoPterin_dinucl-bd_dom"/>
</dbReference>
<gene>
    <name evidence="10" type="ordered locus">Shel_20860</name>
</gene>
<evidence type="ECO:0000256" key="1">
    <source>
        <dbReference type="ARBA" id="ARBA00010312"/>
    </source>
</evidence>
<evidence type="ECO:0000313" key="10">
    <source>
        <dbReference type="EMBL" id="ACV23097.1"/>
    </source>
</evidence>
<evidence type="ECO:0000256" key="5">
    <source>
        <dbReference type="ARBA" id="ARBA00022729"/>
    </source>
</evidence>
<comment type="similarity">
    <text evidence="1">Belongs to the prokaryotic molybdopterin-containing oxidoreductase family.</text>
</comment>
<protein>
    <submittedName>
        <fullName evidence="10">Anaerobic dehydrogenase, typically selenocysteine-containing</fullName>
    </submittedName>
</protein>
<dbReference type="Gene3D" id="3.30.200.210">
    <property type="match status" value="1"/>
</dbReference>
<dbReference type="GO" id="GO:0043546">
    <property type="term" value="F:molybdopterin cofactor binding"/>
    <property type="evidence" value="ECO:0007669"/>
    <property type="project" value="InterPro"/>
</dbReference>
<dbReference type="InterPro" id="IPR050612">
    <property type="entry name" value="Prok_Mopterin_Oxidored"/>
</dbReference>
<dbReference type="Gene3D" id="3.40.50.740">
    <property type="match status" value="1"/>
</dbReference>
<keyword evidence="2" id="KW-0004">4Fe-4S</keyword>
<dbReference type="EMBL" id="CP001684">
    <property type="protein sequence ID" value="ACV23097.1"/>
    <property type="molecule type" value="Genomic_DNA"/>
</dbReference>
<dbReference type="GO" id="GO:0051539">
    <property type="term" value="F:4 iron, 4 sulfur cluster binding"/>
    <property type="evidence" value="ECO:0007669"/>
    <property type="project" value="UniProtKB-KW"/>
</dbReference>
<dbReference type="SMART" id="SM00926">
    <property type="entry name" value="Molybdop_Fe4S4"/>
    <property type="match status" value="1"/>
</dbReference>
<keyword evidence="11" id="KW-1185">Reference proteome</keyword>
<dbReference type="Gene3D" id="2.40.40.20">
    <property type="match status" value="1"/>
</dbReference>
<dbReference type="STRING" id="471855.Shel_20860"/>
<dbReference type="HOGENOM" id="CLU_000422_13_3_11"/>
<dbReference type="InterPro" id="IPR006656">
    <property type="entry name" value="Mopterin_OxRdtase"/>
</dbReference>
<dbReference type="SUPFAM" id="SSF53706">
    <property type="entry name" value="Formate dehydrogenase/DMSO reductase, domains 1-3"/>
    <property type="match status" value="1"/>
</dbReference>
<name>C7N862_SLAHD</name>
<dbReference type="AlphaFoldDB" id="C7N862"/>
<keyword evidence="4" id="KW-0479">Metal-binding</keyword>
<dbReference type="InterPro" id="IPR017900">
    <property type="entry name" value="4Fe4S_Fe_S_CS"/>
</dbReference>
<reference evidence="10 11" key="1">
    <citation type="journal article" date="2009" name="Stand. Genomic Sci.">
        <title>Complete genome sequence of Slackia heliotrinireducens type strain (RHS 1).</title>
        <authorList>
            <person name="Pukall R."/>
            <person name="Lapidus A."/>
            <person name="Nolan M."/>
            <person name="Copeland A."/>
            <person name="Glavina Del Rio T."/>
            <person name="Lucas S."/>
            <person name="Chen F."/>
            <person name="Tice H."/>
            <person name="Cheng J.F."/>
            <person name="Chertkov O."/>
            <person name="Bruce D."/>
            <person name="Goodwin L."/>
            <person name="Kuske C."/>
            <person name="Brettin T."/>
            <person name="Detter J.C."/>
            <person name="Han C."/>
            <person name="Pitluck S."/>
            <person name="Pati A."/>
            <person name="Mavrommatis K."/>
            <person name="Ivanova N."/>
            <person name="Ovchinnikova G."/>
            <person name="Chen A."/>
            <person name="Palaniappan K."/>
            <person name="Schneider S."/>
            <person name="Rohde M."/>
            <person name="Chain P."/>
            <person name="D'haeseleer P."/>
            <person name="Goker M."/>
            <person name="Bristow J."/>
            <person name="Eisen J.A."/>
            <person name="Markowitz V."/>
            <person name="Kyrpides N.C."/>
            <person name="Klenk H.P."/>
            <person name="Hugenholtz P."/>
        </authorList>
    </citation>
    <scope>NUCLEOTIDE SEQUENCE [LARGE SCALE GENOMIC DNA]</scope>
    <source>
        <strain evidence="11">ATCC 29202 / DSM 20476 / NCTC 11029 / RHS 1</strain>
    </source>
</reference>
<dbReference type="KEGG" id="shi:Shel_20860"/>
<feature type="domain" description="4Fe-4S Mo/W bis-MGD-type" evidence="9">
    <location>
        <begin position="79"/>
        <end position="135"/>
    </location>
</feature>
<evidence type="ECO:0000259" key="9">
    <source>
        <dbReference type="PROSITE" id="PS51669"/>
    </source>
</evidence>
<dbReference type="Pfam" id="PF04879">
    <property type="entry name" value="Molybdop_Fe4S4"/>
    <property type="match status" value="1"/>
</dbReference>
<evidence type="ECO:0000256" key="6">
    <source>
        <dbReference type="ARBA" id="ARBA00023002"/>
    </source>
</evidence>
<dbReference type="Pfam" id="PF01568">
    <property type="entry name" value="Molydop_binding"/>
    <property type="match status" value="1"/>
</dbReference>
<evidence type="ECO:0000256" key="4">
    <source>
        <dbReference type="ARBA" id="ARBA00022723"/>
    </source>
</evidence>
<dbReference type="PANTHER" id="PTHR43742">
    <property type="entry name" value="TRIMETHYLAMINE-N-OXIDE REDUCTASE"/>
    <property type="match status" value="1"/>
</dbReference>
<dbReference type="SUPFAM" id="SSF50692">
    <property type="entry name" value="ADC-like"/>
    <property type="match status" value="1"/>
</dbReference>
<evidence type="ECO:0000256" key="7">
    <source>
        <dbReference type="ARBA" id="ARBA00023004"/>
    </source>
</evidence>
<evidence type="ECO:0000313" key="11">
    <source>
        <dbReference type="Proteomes" id="UP000002026"/>
    </source>
</evidence>
<dbReference type="PANTHER" id="PTHR43742:SF9">
    <property type="entry name" value="TETRATHIONATE REDUCTASE SUBUNIT A"/>
    <property type="match status" value="1"/>
</dbReference>
<dbReference type="PROSITE" id="PS51669">
    <property type="entry name" value="4FE4S_MOW_BIS_MGD"/>
    <property type="match status" value="1"/>
</dbReference>
<evidence type="ECO:0000256" key="3">
    <source>
        <dbReference type="ARBA" id="ARBA00022505"/>
    </source>
</evidence>
<organism evidence="10 11">
    <name type="scientific">Slackia heliotrinireducens (strain ATCC 29202 / DSM 20476 / NCTC 11029 / RHS 1)</name>
    <name type="common">Peptococcus heliotrinreducens</name>
    <dbReference type="NCBI Taxonomy" id="471855"/>
    <lineage>
        <taxon>Bacteria</taxon>
        <taxon>Bacillati</taxon>
        <taxon>Actinomycetota</taxon>
        <taxon>Coriobacteriia</taxon>
        <taxon>Eggerthellales</taxon>
        <taxon>Eggerthellaceae</taxon>
        <taxon>Slackia</taxon>
    </lineage>
</organism>
<dbReference type="Pfam" id="PF00384">
    <property type="entry name" value="Molybdopterin"/>
    <property type="match status" value="1"/>
</dbReference>
<dbReference type="Gene3D" id="3.40.228.10">
    <property type="entry name" value="Dimethylsulfoxide Reductase, domain 2"/>
    <property type="match status" value="1"/>
</dbReference>
<keyword evidence="6" id="KW-0560">Oxidoreductase</keyword>
<dbReference type="InterPro" id="IPR006963">
    <property type="entry name" value="Mopterin_OxRdtase_4Fe-4S_dom"/>
</dbReference>